<feature type="binding site" evidence="1">
    <location>
        <position position="254"/>
    </location>
    <ligand>
        <name>Zn(2+)</name>
        <dbReference type="ChEBI" id="CHEBI:29105"/>
    </ligand>
</feature>
<evidence type="ECO:0000313" key="2">
    <source>
        <dbReference type="EMBL" id="NEW72599.1"/>
    </source>
</evidence>
<dbReference type="Proteomes" id="UP000476310">
    <property type="component" value="Unassembled WGS sequence"/>
</dbReference>
<proteinExistence type="predicted"/>
<dbReference type="Pfam" id="PF05147">
    <property type="entry name" value="LANC_like"/>
    <property type="match status" value="1"/>
</dbReference>
<dbReference type="CDD" id="cd04793">
    <property type="entry name" value="LanC"/>
    <property type="match status" value="1"/>
</dbReference>
<feature type="binding site" evidence="1">
    <location>
        <position position="304"/>
    </location>
    <ligand>
        <name>Zn(2+)</name>
        <dbReference type="ChEBI" id="CHEBI:29105"/>
    </ligand>
</feature>
<dbReference type="GO" id="GO:0046872">
    <property type="term" value="F:metal ion binding"/>
    <property type="evidence" value="ECO:0007669"/>
    <property type="project" value="UniProtKB-KW"/>
</dbReference>
<dbReference type="GO" id="GO:0031179">
    <property type="term" value="P:peptide modification"/>
    <property type="evidence" value="ECO:0007669"/>
    <property type="project" value="InterPro"/>
</dbReference>
<dbReference type="SMART" id="SM01260">
    <property type="entry name" value="LANC_like"/>
    <property type="match status" value="1"/>
</dbReference>
<feature type="binding site" evidence="1">
    <location>
        <position position="303"/>
    </location>
    <ligand>
        <name>Zn(2+)</name>
        <dbReference type="ChEBI" id="CHEBI:29105"/>
    </ligand>
</feature>
<comment type="caution">
    <text evidence="2">The sequence shown here is derived from an EMBL/GenBank/DDBJ whole genome shotgun (WGS) entry which is preliminary data.</text>
</comment>
<dbReference type="AlphaFoldDB" id="A0A6G4AIS6"/>
<dbReference type="InterPro" id="IPR033889">
    <property type="entry name" value="LanC"/>
</dbReference>
<dbReference type="PRINTS" id="PR01950">
    <property type="entry name" value="LANCSUPER"/>
</dbReference>
<keyword evidence="1" id="KW-0862">Zinc</keyword>
<dbReference type="EMBL" id="JAAIKT010000022">
    <property type="protein sequence ID" value="NEW72599.1"/>
    <property type="molecule type" value="Genomic_DNA"/>
</dbReference>
<gene>
    <name evidence="2" type="ORF">G4H13_19840</name>
</gene>
<evidence type="ECO:0000256" key="1">
    <source>
        <dbReference type="PIRSR" id="PIRSR607822-1"/>
    </source>
</evidence>
<dbReference type="PRINTS" id="PR01955">
    <property type="entry name" value="LANCFRANKIA"/>
</dbReference>
<dbReference type="InterPro" id="IPR007822">
    <property type="entry name" value="LANC-like"/>
</dbReference>
<organism evidence="2 3">
    <name type="scientific">Streptomyces rhizosphaericus</name>
    <dbReference type="NCBI Taxonomy" id="114699"/>
    <lineage>
        <taxon>Bacteria</taxon>
        <taxon>Bacillati</taxon>
        <taxon>Actinomycetota</taxon>
        <taxon>Actinomycetes</taxon>
        <taxon>Kitasatosporales</taxon>
        <taxon>Streptomycetaceae</taxon>
        <taxon>Streptomyces</taxon>
        <taxon>Streptomyces violaceusniger group</taxon>
    </lineage>
</organism>
<evidence type="ECO:0000313" key="3">
    <source>
        <dbReference type="Proteomes" id="UP000476310"/>
    </source>
</evidence>
<dbReference type="RefSeq" id="WP_164429126.1">
    <property type="nucleotide sequence ID" value="NZ_JAAIKT010000022.1"/>
</dbReference>
<dbReference type="Gene3D" id="1.50.10.20">
    <property type="match status" value="1"/>
</dbReference>
<sequence>MTAHAHHLGTGLAGTLLRRAVLAYSNGAWEEAHRTARDVSTQPATIHPDEASLYCGAPALAYALHTAGHPAYHSALETLDETVAGLVRAKLTAVRERMAASQPPRMREYDLISGLTGLGAYLLHRRTHPELLEYVLRYIVRLLLQPVTVDGRAVPGWWTSDSPNGRPDHAWPYGHGNFGLAHGVAGPVALLALCARAGFRVPRQQHALVYACRMLEQWSSFAPAGGTAWPETITADRWHQGPPSATCPGRPSWCYGTPGIARALQLAALACDRPSGRRHAEHALTACLTDPAQLGSLNDATVCHGWAGLALVVAAAAADAAPGSPLPGQVPLLRDLLAAYLDEHPMTDTAGLLTGSDGTLLTLHTLSPTRRVSPTWTTCLLLN</sequence>
<protein>
    <submittedName>
        <fullName evidence="2">Lanthionine synthetase C family protein</fullName>
    </submittedName>
</protein>
<reference evidence="2" key="1">
    <citation type="submission" date="2020-02" db="EMBL/GenBank/DDBJ databases">
        <title>A new Streptomyces sp. for controlling soil-borne diseases.</title>
        <authorList>
            <person name="Li X."/>
            <person name="Tian Y."/>
            <person name="Gao K."/>
        </authorList>
    </citation>
    <scope>NUCLEOTIDE SEQUENCE [LARGE SCALE GENOMIC DNA]</scope>
    <source>
        <strain evidence="2">0250</strain>
    </source>
</reference>
<keyword evidence="1" id="KW-0479">Metal-binding</keyword>
<accession>A0A6G4AIS6</accession>
<name>A0A6G4AIS6_9ACTN</name>
<dbReference type="SUPFAM" id="SSF158745">
    <property type="entry name" value="LanC-like"/>
    <property type="match status" value="1"/>
</dbReference>
<keyword evidence="3" id="KW-1185">Reference proteome</keyword>